<evidence type="ECO:0000313" key="1">
    <source>
        <dbReference type="EMBL" id="KOH44594.1"/>
    </source>
</evidence>
<dbReference type="AlphaFoldDB" id="A0A0L8V825"/>
<dbReference type="RefSeq" id="WP_157624835.1">
    <property type="nucleotide sequence ID" value="NZ_LGIA01000159.1"/>
</dbReference>
<dbReference type="STRING" id="1409788.NC99_25790"/>
<sequence>MTFRNGNYIKALIAIVFLLLSGFTEIPPGFRQIDFSDREGTLVMHHFENEADSLSSSEIIELQDENGLPVWFSRHFYKDVCMTGECKMIRLTLFWDGAGNYLGMEVPAEEPLTKSDHTEFEAADYEKLNVILSDTASILKDLESEELIIVPDSIDPYTAYEIDGYTAATQPALAEVVVKDAVYTCHTLWHTVYGPVQTKIMEILDERVDVSFLKRVFESHKTKKILWGIRAVEKDSSYHEDFYPLFIQYIQSDTLEISARALQYFQPSGLKDAALQKLLVEVMPGLSTDKKNTIIWKFIESGYATEDIVFELLTLFQEQKLNIGSLNLIYRLIRPEHLNNQQVMLALEGLSEHEDAYVRNLTGRLLGKFEK</sequence>
<name>A0A0L8V825_9BACT</name>
<comment type="caution">
    <text evidence="1">The sequence shown here is derived from an EMBL/GenBank/DDBJ whole genome shotgun (WGS) entry which is preliminary data.</text>
</comment>
<dbReference type="OrthoDB" id="6400902at2"/>
<dbReference type="EMBL" id="LGIA01000159">
    <property type="protein sequence ID" value="KOH44594.1"/>
    <property type="molecule type" value="Genomic_DNA"/>
</dbReference>
<reference evidence="2" key="1">
    <citation type="submission" date="2015-07" db="EMBL/GenBank/DDBJ databases">
        <title>Genome sequencing of Sunxiuqinia dokdonensis strain SK.</title>
        <authorList>
            <person name="Ahn S."/>
            <person name="Kim B.-C."/>
        </authorList>
    </citation>
    <scope>NUCLEOTIDE SEQUENCE [LARGE SCALE GENOMIC DNA]</scope>
    <source>
        <strain evidence="2">SK</strain>
    </source>
</reference>
<keyword evidence="2" id="KW-1185">Reference proteome</keyword>
<protein>
    <submittedName>
        <fullName evidence="1">Uncharacterized protein</fullName>
    </submittedName>
</protein>
<dbReference type="Proteomes" id="UP000036958">
    <property type="component" value="Unassembled WGS sequence"/>
</dbReference>
<accession>A0A0L8V825</accession>
<evidence type="ECO:0000313" key="2">
    <source>
        <dbReference type="Proteomes" id="UP000036958"/>
    </source>
</evidence>
<organism evidence="1 2">
    <name type="scientific">Sunxiuqinia dokdonensis</name>
    <dbReference type="NCBI Taxonomy" id="1409788"/>
    <lineage>
        <taxon>Bacteria</taxon>
        <taxon>Pseudomonadati</taxon>
        <taxon>Bacteroidota</taxon>
        <taxon>Bacteroidia</taxon>
        <taxon>Marinilabiliales</taxon>
        <taxon>Prolixibacteraceae</taxon>
        <taxon>Sunxiuqinia</taxon>
    </lineage>
</organism>
<gene>
    <name evidence="1" type="ORF">NC99_25790</name>
</gene>
<proteinExistence type="predicted"/>